<dbReference type="Pfam" id="PF05257">
    <property type="entry name" value="CHAP"/>
    <property type="match status" value="1"/>
</dbReference>
<dbReference type="GeneID" id="74185675"/>
<accession>A0ABX2LIL5</accession>
<evidence type="ECO:0000313" key="3">
    <source>
        <dbReference type="EMBL" id="NUI82118.1"/>
    </source>
</evidence>
<feature type="chain" id="PRO_5045225170" evidence="1">
    <location>
        <begin position="22"/>
        <end position="159"/>
    </location>
</feature>
<evidence type="ECO:0000256" key="1">
    <source>
        <dbReference type="SAM" id="SignalP"/>
    </source>
</evidence>
<keyword evidence="4" id="KW-1185">Reference proteome</keyword>
<feature type="signal peptide" evidence="1">
    <location>
        <begin position="1"/>
        <end position="21"/>
    </location>
</feature>
<organism evidence="3 4">
    <name type="scientific">Staphylococcus borealis</name>
    <dbReference type="NCBI Taxonomy" id="2742203"/>
    <lineage>
        <taxon>Bacteria</taxon>
        <taxon>Bacillati</taxon>
        <taxon>Bacillota</taxon>
        <taxon>Bacilli</taxon>
        <taxon>Bacillales</taxon>
        <taxon>Staphylococcaceae</taxon>
        <taxon>Staphylococcus</taxon>
    </lineage>
</organism>
<reference evidence="3 4" key="1">
    <citation type="submission" date="2020-06" db="EMBL/GenBank/DDBJ databases">
        <title>Staphylococcus borealis sp. nov. -A novel member of the Staphylococcaceae family isolated from skin and blood in humans.</title>
        <authorList>
            <person name="Pain M."/>
            <person name="Wolden R."/>
            <person name="Jaen-Luchoro D."/>
            <person name="Salva-Serra F."/>
            <person name="Iglesias B.P."/>
            <person name="Karlsson R."/>
            <person name="Klingenberg C."/>
            <person name="Cavanagh J.P."/>
        </authorList>
    </citation>
    <scope>NUCLEOTIDE SEQUENCE [LARGE SCALE GENOMIC DNA]</scope>
    <source>
        <strain evidence="3 4">58-22</strain>
    </source>
</reference>
<dbReference type="SUPFAM" id="SSF54001">
    <property type="entry name" value="Cysteine proteinases"/>
    <property type="match status" value="1"/>
</dbReference>
<comment type="caution">
    <text evidence="3">The sequence shown here is derived from an EMBL/GenBank/DDBJ whole genome shotgun (WGS) entry which is preliminary data.</text>
</comment>
<dbReference type="Gene3D" id="3.90.1720.10">
    <property type="entry name" value="endopeptidase domain like (from Nostoc punctiforme)"/>
    <property type="match status" value="1"/>
</dbReference>
<dbReference type="InterPro" id="IPR038765">
    <property type="entry name" value="Papain-like_cys_pep_sf"/>
</dbReference>
<keyword evidence="1" id="KW-0732">Signal</keyword>
<evidence type="ECO:0000259" key="2">
    <source>
        <dbReference type="PROSITE" id="PS50911"/>
    </source>
</evidence>
<dbReference type="InterPro" id="IPR007921">
    <property type="entry name" value="CHAP_dom"/>
</dbReference>
<protein>
    <submittedName>
        <fullName evidence="3">CHAP domain-containing protein</fullName>
    </submittedName>
</protein>
<proteinExistence type="predicted"/>
<dbReference type="Proteomes" id="UP000610527">
    <property type="component" value="Unassembled WGS sequence"/>
</dbReference>
<gene>
    <name evidence="3" type="ORF">HUN84_05025</name>
</gene>
<evidence type="ECO:0000313" key="4">
    <source>
        <dbReference type="Proteomes" id="UP000610527"/>
    </source>
</evidence>
<dbReference type="EMBL" id="JABVEG010000002">
    <property type="protein sequence ID" value="NUI82118.1"/>
    <property type="molecule type" value="Genomic_DNA"/>
</dbReference>
<sequence>MKKFIAIMLLGSALFTVGAIYDGIDNQDMTQPTIHFWEKNPMKFNLYAKGQCTYYVFDRIRQDGNIISNKWGDAKYWAAKADEEGYTVNNEPSVGAILQYPKGQYGHVAYIDKVHQDGSLTVFDMNYNKPYEVTKRTVHDNQVDEFNYIHPKENKNETA</sequence>
<dbReference type="RefSeq" id="WP_053029200.1">
    <property type="nucleotide sequence ID" value="NZ_CUEE01000002.1"/>
</dbReference>
<feature type="domain" description="Peptidase C51" evidence="2">
    <location>
        <begin position="27"/>
        <end position="150"/>
    </location>
</feature>
<dbReference type="PROSITE" id="PS50911">
    <property type="entry name" value="CHAP"/>
    <property type="match status" value="1"/>
</dbReference>
<name>A0ABX2LIL5_9STAP</name>